<evidence type="ECO:0000256" key="1">
    <source>
        <dbReference type="SAM" id="MobiDB-lite"/>
    </source>
</evidence>
<comment type="caution">
    <text evidence="2">The sequence shown here is derived from an EMBL/GenBank/DDBJ whole genome shotgun (WGS) entry which is preliminary data.</text>
</comment>
<dbReference type="AlphaFoldDB" id="A0A9X3E331"/>
<protein>
    <submittedName>
        <fullName evidence="2">Uncharacterized protein</fullName>
    </submittedName>
</protein>
<dbReference type="RefSeq" id="WP_266339157.1">
    <property type="nucleotide sequence ID" value="NZ_JAPKNK010000005.1"/>
</dbReference>
<feature type="compositionally biased region" description="Basic and acidic residues" evidence="1">
    <location>
        <begin position="34"/>
        <end position="46"/>
    </location>
</feature>
<feature type="compositionally biased region" description="Basic and acidic residues" evidence="1">
    <location>
        <begin position="1"/>
        <end position="24"/>
    </location>
</feature>
<sequence>MTDDKTARRKVPDDRNVPDREDAKQAVPMPPEGPHARPDLTDHEKTPGTGSLPGPATEGVDIGPG</sequence>
<keyword evidence="3" id="KW-1185">Reference proteome</keyword>
<evidence type="ECO:0000313" key="3">
    <source>
        <dbReference type="Proteomes" id="UP001144805"/>
    </source>
</evidence>
<proteinExistence type="predicted"/>
<dbReference type="Proteomes" id="UP001144805">
    <property type="component" value="Unassembled WGS sequence"/>
</dbReference>
<organism evidence="2 3">
    <name type="scientific">Kaistia nematophila</name>
    <dbReference type="NCBI Taxonomy" id="2994654"/>
    <lineage>
        <taxon>Bacteria</taxon>
        <taxon>Pseudomonadati</taxon>
        <taxon>Pseudomonadota</taxon>
        <taxon>Alphaproteobacteria</taxon>
        <taxon>Hyphomicrobiales</taxon>
        <taxon>Kaistiaceae</taxon>
        <taxon>Kaistia</taxon>
    </lineage>
</organism>
<dbReference type="EMBL" id="JAPKNK010000005">
    <property type="protein sequence ID" value="MCX5570188.1"/>
    <property type="molecule type" value="Genomic_DNA"/>
</dbReference>
<gene>
    <name evidence="2" type="ORF">OSH07_13365</name>
</gene>
<evidence type="ECO:0000313" key="2">
    <source>
        <dbReference type="EMBL" id="MCX5570188.1"/>
    </source>
</evidence>
<name>A0A9X3E331_9HYPH</name>
<reference evidence="2" key="1">
    <citation type="submission" date="2022-11" db="EMBL/GenBank/DDBJ databases">
        <title>Biodiversity and phylogenetic relationships of bacteria.</title>
        <authorList>
            <person name="Machado R.A.R."/>
            <person name="Bhat A."/>
            <person name="Loulou A."/>
            <person name="Kallel S."/>
        </authorList>
    </citation>
    <scope>NUCLEOTIDE SEQUENCE</scope>
    <source>
        <strain evidence="2">K-TC2</strain>
    </source>
</reference>
<feature type="region of interest" description="Disordered" evidence="1">
    <location>
        <begin position="1"/>
        <end position="65"/>
    </location>
</feature>
<accession>A0A9X3E331</accession>